<evidence type="ECO:0000256" key="1">
    <source>
        <dbReference type="SAM" id="MobiDB-lite"/>
    </source>
</evidence>
<keyword evidence="3" id="KW-1185">Reference proteome</keyword>
<feature type="region of interest" description="Disordered" evidence="1">
    <location>
        <begin position="63"/>
        <end position="115"/>
    </location>
</feature>
<dbReference type="AlphaFoldDB" id="A0A0E0L1H5"/>
<dbReference type="Gramene" id="OPUNC05G11420.1">
    <property type="protein sequence ID" value="OPUNC05G11420.1"/>
    <property type="gene ID" value="OPUNC05G11420"/>
</dbReference>
<dbReference type="HOGENOM" id="CLU_134070_0_0_1"/>
<name>A0A0E0L1H5_ORYPU</name>
<accession>A0A0E0L1H5</accession>
<protein>
    <submittedName>
        <fullName evidence="2">Uncharacterized protein</fullName>
    </submittedName>
</protein>
<organism evidence="2">
    <name type="scientific">Oryza punctata</name>
    <name type="common">Red rice</name>
    <dbReference type="NCBI Taxonomy" id="4537"/>
    <lineage>
        <taxon>Eukaryota</taxon>
        <taxon>Viridiplantae</taxon>
        <taxon>Streptophyta</taxon>
        <taxon>Embryophyta</taxon>
        <taxon>Tracheophyta</taxon>
        <taxon>Spermatophyta</taxon>
        <taxon>Magnoliopsida</taxon>
        <taxon>Liliopsida</taxon>
        <taxon>Poales</taxon>
        <taxon>Poaceae</taxon>
        <taxon>BOP clade</taxon>
        <taxon>Oryzoideae</taxon>
        <taxon>Oryzeae</taxon>
        <taxon>Oryzinae</taxon>
        <taxon>Oryza</taxon>
    </lineage>
</organism>
<feature type="compositionally biased region" description="Basic and acidic residues" evidence="1">
    <location>
        <begin position="64"/>
        <end position="75"/>
    </location>
</feature>
<reference evidence="2" key="1">
    <citation type="submission" date="2015-04" db="UniProtKB">
        <authorList>
            <consortium name="EnsemblPlants"/>
        </authorList>
    </citation>
    <scope>IDENTIFICATION</scope>
</reference>
<dbReference type="EnsemblPlants" id="OPUNC05G11420.1">
    <property type="protein sequence ID" value="OPUNC05G11420.1"/>
    <property type="gene ID" value="OPUNC05G11420"/>
</dbReference>
<evidence type="ECO:0000313" key="3">
    <source>
        <dbReference type="Proteomes" id="UP000026962"/>
    </source>
</evidence>
<feature type="compositionally biased region" description="Polar residues" evidence="1">
    <location>
        <begin position="22"/>
        <end position="31"/>
    </location>
</feature>
<evidence type="ECO:0000313" key="2">
    <source>
        <dbReference type="EnsemblPlants" id="OPUNC05G11420.1"/>
    </source>
</evidence>
<feature type="region of interest" description="Disordered" evidence="1">
    <location>
        <begin position="1"/>
        <end position="31"/>
    </location>
</feature>
<proteinExistence type="predicted"/>
<dbReference type="Proteomes" id="UP000026962">
    <property type="component" value="Chromosome 5"/>
</dbReference>
<reference evidence="2" key="2">
    <citation type="submission" date="2018-05" db="EMBL/GenBank/DDBJ databases">
        <title>OpunRS2 (Oryza punctata Reference Sequence Version 2).</title>
        <authorList>
            <person name="Zhang J."/>
            <person name="Kudrna D."/>
            <person name="Lee S."/>
            <person name="Talag J."/>
            <person name="Welchert J."/>
            <person name="Wing R.A."/>
        </authorList>
    </citation>
    <scope>NUCLEOTIDE SEQUENCE [LARGE SCALE GENOMIC DNA]</scope>
</reference>
<sequence length="115" mass="12238">MAIPRSKKIGAEWAKTRRNPRSAATRNPSSSRNVLLALRSATQEALGSGGFGESSVWAAAEVRCSPERREPKPTTDTRPPPPGAVTAAKSATEFISGKELPPPVEAAEGEEAMRR</sequence>